<evidence type="ECO:0000313" key="3">
    <source>
        <dbReference type="Proteomes" id="UP000015559"/>
    </source>
</evidence>
<dbReference type="EMBL" id="AP013066">
    <property type="protein sequence ID" value="BAN34181.1"/>
    <property type="molecule type" value="Genomic_DNA"/>
</dbReference>
<evidence type="ECO:0000256" key="1">
    <source>
        <dbReference type="SAM" id="MobiDB-lite"/>
    </source>
</evidence>
<evidence type="ECO:0000313" key="2">
    <source>
        <dbReference type="EMBL" id="BAN34181.1"/>
    </source>
</evidence>
<dbReference type="STRING" id="1163617.SCD_n00332"/>
<dbReference type="RefSeq" id="WP_009206874.1">
    <property type="nucleotide sequence ID" value="NC_022357.1"/>
</dbReference>
<dbReference type="Pfam" id="PF09831">
    <property type="entry name" value="DUF2058"/>
    <property type="match status" value="1"/>
</dbReference>
<dbReference type="KEGG" id="sdr:SCD_n00332"/>
<name>S6AEH8_SULDS</name>
<dbReference type="Proteomes" id="UP000015559">
    <property type="component" value="Chromosome"/>
</dbReference>
<reference evidence="2 3" key="1">
    <citation type="journal article" date="2012" name="Appl. Environ. Microbiol.">
        <title>Draft genome sequence of a psychrotolerant sulfur-oxidizing bacterium, Sulfuricella denitrificans skB26, and proteomic insights into cold adaptation.</title>
        <authorList>
            <person name="Watanabe T."/>
            <person name="Kojima H."/>
            <person name="Fukui M."/>
        </authorList>
    </citation>
    <scope>NUCLEOTIDE SEQUENCE [LARGE SCALE GENOMIC DNA]</scope>
    <source>
        <strain evidence="3">skB26</strain>
    </source>
</reference>
<keyword evidence="3" id="KW-1185">Reference proteome</keyword>
<dbReference type="eggNOG" id="COG3122">
    <property type="taxonomic scope" value="Bacteria"/>
</dbReference>
<dbReference type="AlphaFoldDB" id="S6AEH8"/>
<protein>
    <submittedName>
        <fullName evidence="2">Nucleoprotein/polynucleotide-associated enzyme</fullName>
    </submittedName>
</protein>
<accession>S6AEH8</accession>
<sequence>MVSMQEQFLKAGLVAKNKVKQANQDKSKQKKVERRTGMHSVDEVRLAALETQQSFNL</sequence>
<proteinExistence type="predicted"/>
<gene>
    <name evidence="2" type="primary">yaiL</name>
    <name evidence="2" type="ORF">SCD_n00332</name>
</gene>
<feature type="region of interest" description="Disordered" evidence="1">
    <location>
        <begin position="19"/>
        <end position="39"/>
    </location>
</feature>
<dbReference type="HOGENOM" id="CLU_2994966_0_0_4"/>
<organism evidence="2 3">
    <name type="scientific">Sulfuricella denitrificans (strain DSM 22764 / NBRC 105220 / skB26)</name>
    <dbReference type="NCBI Taxonomy" id="1163617"/>
    <lineage>
        <taxon>Bacteria</taxon>
        <taxon>Pseudomonadati</taxon>
        <taxon>Pseudomonadota</taxon>
        <taxon>Betaproteobacteria</taxon>
        <taxon>Nitrosomonadales</taxon>
        <taxon>Sulfuricellaceae</taxon>
        <taxon>Sulfuricella</taxon>
    </lineage>
</organism>
<dbReference type="InterPro" id="IPR018636">
    <property type="entry name" value="DUF2058"/>
</dbReference>